<feature type="domain" description="Fanconi Anaemia group E protein C-terminal" evidence="2">
    <location>
        <begin position="146"/>
        <end position="334"/>
    </location>
</feature>
<protein>
    <recommendedName>
        <fullName evidence="2">Fanconi Anaemia group E protein C-terminal domain-containing protein</fullName>
    </recommendedName>
</protein>
<dbReference type="GeneID" id="105273699"/>
<dbReference type="RefSeq" id="XP_011314588.1">
    <property type="nucleotide sequence ID" value="XM_011316286.1"/>
</dbReference>
<dbReference type="AlphaFoldDB" id="A0A9R1UBM3"/>
<accession>A0A9R1UBM3</accession>
<evidence type="ECO:0000313" key="3">
    <source>
        <dbReference type="Proteomes" id="UP000694866"/>
    </source>
</evidence>
<dbReference type="InterPro" id="IPR021025">
    <property type="entry name" value="Fanconi_anaemia_gr_E_prot_C"/>
</dbReference>
<evidence type="ECO:0000313" key="4">
    <source>
        <dbReference type="RefSeq" id="XP_011314588.1"/>
    </source>
</evidence>
<name>A0A9R1UBM3_9HYME</name>
<keyword evidence="3" id="KW-1185">Reference proteome</keyword>
<dbReference type="Pfam" id="PF11510">
    <property type="entry name" value="FA_FANCE"/>
    <property type="match status" value="1"/>
</dbReference>
<feature type="region of interest" description="Disordered" evidence="1">
    <location>
        <begin position="45"/>
        <end position="75"/>
    </location>
</feature>
<dbReference type="OrthoDB" id="6488317at2759"/>
<gene>
    <name evidence="4" type="primary">LOC105273699</name>
</gene>
<dbReference type="Proteomes" id="UP000694866">
    <property type="component" value="Unplaced"/>
</dbReference>
<dbReference type="Gene3D" id="1.25.40.480">
    <property type="match status" value="1"/>
</dbReference>
<evidence type="ECO:0000259" key="2">
    <source>
        <dbReference type="Pfam" id="PF11510"/>
    </source>
</evidence>
<dbReference type="KEGG" id="fas:105273699"/>
<reference evidence="4" key="1">
    <citation type="submission" date="2025-08" db="UniProtKB">
        <authorList>
            <consortium name="RefSeq"/>
        </authorList>
    </citation>
    <scope>IDENTIFICATION</scope>
    <source>
        <strain evidence="4">USDA-PBARC FA_bdor</strain>
        <tissue evidence="4">Whole organism</tissue>
    </source>
</reference>
<sequence>MEDDFFGRYKLSNETIEKVKGVREALQGSPGSSDNKWKTLFQVEDETDISRNPMKDDPIEIGSKSSQRFEEPDNDDVELPSTQFYFTQTKLEENNCSPSTKFTTRSPSDIIKSLLEILEARCLDAEDMNDLTDANAIEIVENLAKRLSSRGSYNFCCSICDMETGLGTYYARIMCSKLLFQKMLQLEKNSNRVDLSTITKMAEKFPDDVRKCLVVPLFNANLKNTKIILMLIKSYAPSAKKELISDFLEAVDELQPWHVTVLQSLIDIQLDEDTMTRILSLLVDKALAYADDKNYSQCILSLLKTQSPFTDNQRNMLHEMIITHKTVFKKPMKNLFDKMFRHRDMWHIS</sequence>
<proteinExistence type="predicted"/>
<evidence type="ECO:0000256" key="1">
    <source>
        <dbReference type="SAM" id="MobiDB-lite"/>
    </source>
</evidence>
<organism evidence="3 4">
    <name type="scientific">Fopius arisanus</name>
    <dbReference type="NCBI Taxonomy" id="64838"/>
    <lineage>
        <taxon>Eukaryota</taxon>
        <taxon>Metazoa</taxon>
        <taxon>Ecdysozoa</taxon>
        <taxon>Arthropoda</taxon>
        <taxon>Hexapoda</taxon>
        <taxon>Insecta</taxon>
        <taxon>Pterygota</taxon>
        <taxon>Neoptera</taxon>
        <taxon>Endopterygota</taxon>
        <taxon>Hymenoptera</taxon>
        <taxon>Apocrita</taxon>
        <taxon>Ichneumonoidea</taxon>
        <taxon>Braconidae</taxon>
        <taxon>Opiinae</taxon>
        <taxon>Fopius</taxon>
    </lineage>
</organism>